<organism evidence="3 4">
    <name type="scientific">Thiohalobacter thiocyanaticus</name>
    <dbReference type="NCBI Taxonomy" id="585455"/>
    <lineage>
        <taxon>Bacteria</taxon>
        <taxon>Pseudomonadati</taxon>
        <taxon>Pseudomonadota</taxon>
        <taxon>Gammaproteobacteria</taxon>
        <taxon>Thiohalobacterales</taxon>
        <taxon>Thiohalobacteraceae</taxon>
        <taxon>Thiohalobacter</taxon>
    </lineage>
</organism>
<dbReference type="EMBL" id="QZMU01000001">
    <property type="protein sequence ID" value="RRQ22413.1"/>
    <property type="molecule type" value="Genomic_DNA"/>
</dbReference>
<dbReference type="InterPro" id="IPR051464">
    <property type="entry name" value="Peptidase_M42_aminopept"/>
</dbReference>
<dbReference type="GO" id="GO:0046872">
    <property type="term" value="F:metal ion binding"/>
    <property type="evidence" value="ECO:0007669"/>
    <property type="project" value="UniProtKB-KW"/>
</dbReference>
<dbReference type="Gene3D" id="3.40.630.10">
    <property type="entry name" value="Zn peptidases"/>
    <property type="match status" value="2"/>
</dbReference>
<accession>A0A426QKX1</accession>
<gene>
    <name evidence="3" type="ORF">D6C00_10945</name>
</gene>
<dbReference type="GO" id="GO:0016787">
    <property type="term" value="F:hydrolase activity"/>
    <property type="evidence" value="ECO:0007669"/>
    <property type="project" value="UniProtKB-KW"/>
</dbReference>
<keyword evidence="2" id="KW-0378">Hydrolase</keyword>
<dbReference type="AlphaFoldDB" id="A0A426QKX1"/>
<dbReference type="PANTHER" id="PTHR32481">
    <property type="entry name" value="AMINOPEPTIDASE"/>
    <property type="match status" value="1"/>
</dbReference>
<dbReference type="Pfam" id="PF05343">
    <property type="entry name" value="Peptidase_M42"/>
    <property type="match status" value="1"/>
</dbReference>
<evidence type="ECO:0000256" key="1">
    <source>
        <dbReference type="ARBA" id="ARBA00022723"/>
    </source>
</evidence>
<proteinExistence type="predicted"/>
<evidence type="ECO:0000256" key="2">
    <source>
        <dbReference type="ARBA" id="ARBA00022801"/>
    </source>
</evidence>
<dbReference type="Proteomes" id="UP000287798">
    <property type="component" value="Unassembled WGS sequence"/>
</dbReference>
<keyword evidence="1" id="KW-0479">Metal-binding</keyword>
<keyword evidence="4" id="KW-1185">Reference proteome</keyword>
<evidence type="ECO:0000313" key="4">
    <source>
        <dbReference type="Proteomes" id="UP000287798"/>
    </source>
</evidence>
<reference evidence="3 4" key="1">
    <citation type="journal article" date="2010" name="Int. J. Syst. Evol. Microbiol.">
        <title>Thiohalobacter thiocyanaticus gen. nov., sp. nov., a moderately halophilic, sulfur-oxidizing gammaproteobacterium from hypersaline lakes, that utilizes thiocyanate.</title>
        <authorList>
            <person name="Sorokin D.Y."/>
            <person name="Kovaleva O.L."/>
            <person name="Tourova T.P."/>
            <person name="Muyzer G."/>
        </authorList>
    </citation>
    <scope>NUCLEOTIDE SEQUENCE [LARGE SCALE GENOMIC DNA]</scope>
    <source>
        <strain evidence="3 4">Hrh1</strain>
    </source>
</reference>
<dbReference type="SUPFAM" id="SSF53187">
    <property type="entry name" value="Zn-dependent exopeptidases"/>
    <property type="match status" value="1"/>
</dbReference>
<name>A0A426QKX1_9GAMM</name>
<dbReference type="OrthoDB" id="7056224at2"/>
<evidence type="ECO:0000313" key="3">
    <source>
        <dbReference type="EMBL" id="RRQ22413.1"/>
    </source>
</evidence>
<protein>
    <submittedName>
        <fullName evidence="3">Uncharacterized protein</fullName>
    </submittedName>
</protein>
<sequence length="275" mass="31177">MQQQERQRLFDLLSIPTAPFREQAIHAHAVARLQRAGVAHFSDPHGNLVIGVESAADYRRLVRQRSQEPVRLFVAHMDHPGFHGRRWRDAHTLEIDWHGGSPVRHLRNARMWLADAQGYVGTGRLHNVELHEKGYCITRARLRLEGELARRGPARGLFGGFAFRRPVWRSGERVYTKAADDLVGVHCILETAVRLQRSRGDRPFLGLLTRAEEVGFVGAVAHLELGWLEARHRPLVCVSLEASRTLPGARIGRGPVVRLGDRRTVFEQRHASLLE</sequence>
<dbReference type="InterPro" id="IPR008007">
    <property type="entry name" value="Peptidase_M42"/>
</dbReference>
<dbReference type="PANTHER" id="PTHR32481:SF0">
    <property type="entry name" value="AMINOPEPTIDASE YPDE-RELATED"/>
    <property type="match status" value="1"/>
</dbReference>
<dbReference type="RefSeq" id="WP_125181754.1">
    <property type="nucleotide sequence ID" value="NZ_QZMU01000001.1"/>
</dbReference>
<comment type="caution">
    <text evidence="3">The sequence shown here is derived from an EMBL/GenBank/DDBJ whole genome shotgun (WGS) entry which is preliminary data.</text>
</comment>